<feature type="active site" description="Proton donor/acceptor" evidence="7">
    <location>
        <position position="365"/>
    </location>
</feature>
<keyword evidence="3" id="KW-0808">Transferase</keyword>
<keyword evidence="5 7" id="KW-0573">Peptidoglycan synthesis</keyword>
<evidence type="ECO:0000256" key="6">
    <source>
        <dbReference type="ARBA" id="ARBA00023316"/>
    </source>
</evidence>
<feature type="region of interest" description="Disordered" evidence="8">
    <location>
        <begin position="165"/>
        <end position="187"/>
    </location>
</feature>
<dbReference type="PROSITE" id="PS52029">
    <property type="entry name" value="LD_TPASE"/>
    <property type="match status" value="1"/>
</dbReference>
<evidence type="ECO:0000259" key="10">
    <source>
        <dbReference type="PROSITE" id="PS52029"/>
    </source>
</evidence>
<feature type="signal peptide" evidence="9">
    <location>
        <begin position="1"/>
        <end position="30"/>
    </location>
</feature>
<dbReference type="Pfam" id="PF03734">
    <property type="entry name" value="YkuD"/>
    <property type="match status" value="1"/>
</dbReference>
<feature type="domain" description="L,D-TPase catalytic" evidence="10">
    <location>
        <begin position="274"/>
        <end position="404"/>
    </location>
</feature>
<evidence type="ECO:0000313" key="12">
    <source>
        <dbReference type="Proteomes" id="UP001139104"/>
    </source>
</evidence>
<evidence type="ECO:0000256" key="3">
    <source>
        <dbReference type="ARBA" id="ARBA00022679"/>
    </source>
</evidence>
<dbReference type="Proteomes" id="UP001139104">
    <property type="component" value="Unassembled WGS sequence"/>
</dbReference>
<evidence type="ECO:0000256" key="5">
    <source>
        <dbReference type="ARBA" id="ARBA00022984"/>
    </source>
</evidence>
<feature type="active site" description="Nucleophile" evidence="7">
    <location>
        <position position="373"/>
    </location>
</feature>
<evidence type="ECO:0000313" key="11">
    <source>
        <dbReference type="EMBL" id="MCI4682978.1"/>
    </source>
</evidence>
<dbReference type="CDD" id="cd16913">
    <property type="entry name" value="YkuD_like"/>
    <property type="match status" value="1"/>
</dbReference>
<dbReference type="EMBL" id="JAIVFP010000001">
    <property type="protein sequence ID" value="MCI4682978.1"/>
    <property type="molecule type" value="Genomic_DNA"/>
</dbReference>
<protein>
    <submittedName>
        <fullName evidence="11">Murein L,D-transpeptidase</fullName>
    </submittedName>
</protein>
<evidence type="ECO:0000256" key="9">
    <source>
        <dbReference type="SAM" id="SignalP"/>
    </source>
</evidence>
<organism evidence="11 12">
    <name type="scientific">Candidatus Rhodoblastus alkanivorans</name>
    <dbReference type="NCBI Taxonomy" id="2954117"/>
    <lineage>
        <taxon>Bacteria</taxon>
        <taxon>Pseudomonadati</taxon>
        <taxon>Pseudomonadota</taxon>
        <taxon>Alphaproteobacteria</taxon>
        <taxon>Hyphomicrobiales</taxon>
        <taxon>Rhodoblastaceae</taxon>
        <taxon>Rhodoblastus</taxon>
    </lineage>
</organism>
<dbReference type="InterPro" id="IPR038063">
    <property type="entry name" value="Transpep_catalytic_dom"/>
</dbReference>
<keyword evidence="4 7" id="KW-0133">Cell shape</keyword>
<keyword evidence="6 7" id="KW-0961">Cell wall biogenesis/degradation</keyword>
<evidence type="ECO:0000256" key="8">
    <source>
        <dbReference type="SAM" id="MobiDB-lite"/>
    </source>
</evidence>
<evidence type="ECO:0000256" key="4">
    <source>
        <dbReference type="ARBA" id="ARBA00022960"/>
    </source>
</evidence>
<comment type="pathway">
    <text evidence="1 7">Cell wall biogenesis; peptidoglycan biosynthesis.</text>
</comment>
<accession>A0ABS9Z5M3</accession>
<evidence type="ECO:0000256" key="7">
    <source>
        <dbReference type="PROSITE-ProRule" id="PRU01373"/>
    </source>
</evidence>
<dbReference type="SUPFAM" id="SSF141523">
    <property type="entry name" value="L,D-transpeptidase catalytic domain-like"/>
    <property type="match status" value="1"/>
</dbReference>
<feature type="compositionally biased region" description="Pro residues" evidence="8">
    <location>
        <begin position="87"/>
        <end position="97"/>
    </location>
</feature>
<keyword evidence="9" id="KW-0732">Signal</keyword>
<feature type="region of interest" description="Disordered" evidence="8">
    <location>
        <begin position="78"/>
        <end position="99"/>
    </location>
</feature>
<keyword evidence="12" id="KW-1185">Reference proteome</keyword>
<feature type="chain" id="PRO_5045758961" evidence="9">
    <location>
        <begin position="31"/>
        <end position="482"/>
    </location>
</feature>
<dbReference type="RefSeq" id="WP_243066953.1">
    <property type="nucleotide sequence ID" value="NZ_JAIVFK010000037.1"/>
</dbReference>
<evidence type="ECO:0000256" key="2">
    <source>
        <dbReference type="ARBA" id="ARBA00005992"/>
    </source>
</evidence>
<dbReference type="PANTHER" id="PTHR36699">
    <property type="entry name" value="LD-TRANSPEPTIDASE"/>
    <property type="match status" value="1"/>
</dbReference>
<proteinExistence type="inferred from homology"/>
<sequence>MKHRKWARFLGLAVASAASLCLGAFLSYQAAIQQQQAANPLETQVALRAPVAAAAPAVPAPQKLAAVQAPASNVQAPVSEVQAPVSEPAPAPAPARPSGPIVASLESDAPPVFSPSMALALPLDLRMGEDATVVEASLPASDMATPTNPEPIPAAPEAAAENELFHGKPAPLPPVRPTSLDASSASQLEAALTPAAANLPAPPPVPGQGRAPVLSAPAAAPSAAAPQSGFTGFANALAAVTSSVGGASSVMKPAELEPAPPEVARGGFKMGDPVYIRIFKKESVLELWMKRGDGYALYKTFPVCRWSGQLGPKLRFADYQSPEGFYEVSARQLNPHSHFHLAFDLGYPNAYDRRHGATGNAVMVHGDCKSVGCFAMTNAGIDQIYPIVAAALRDGEREVPVHIFPFRMTDQAIARESAPRTFLSFLAPGNARPHQDWSAFWRNLKQGYDIFERTHIPPVAYACGDRYEFGAAGRSCARIAGW</sequence>
<gene>
    <name evidence="11" type="ORF">K2U94_09400</name>
</gene>
<reference evidence="11" key="1">
    <citation type="journal article" date="2022" name="ISME J.">
        <title>Identification of active gaseous-alkane degraders at natural gas seeps.</title>
        <authorList>
            <person name="Farhan Ul Haque M."/>
            <person name="Hernandez M."/>
            <person name="Crombie A.T."/>
            <person name="Murrell J.C."/>
        </authorList>
    </citation>
    <scope>NUCLEOTIDE SEQUENCE</scope>
    <source>
        <strain evidence="11">PC2</strain>
    </source>
</reference>
<comment type="similarity">
    <text evidence="2">Belongs to the YkuD family.</text>
</comment>
<name>A0ABS9Z5M3_9HYPH</name>
<evidence type="ECO:0000256" key="1">
    <source>
        <dbReference type="ARBA" id="ARBA00004752"/>
    </source>
</evidence>
<comment type="caution">
    <text evidence="11">The sequence shown here is derived from an EMBL/GenBank/DDBJ whole genome shotgun (WGS) entry which is preliminary data.</text>
</comment>
<dbReference type="PANTHER" id="PTHR36699:SF1">
    <property type="entry name" value="L,D-TRANSPEPTIDASE YAFK-RELATED"/>
    <property type="match status" value="1"/>
</dbReference>
<dbReference type="InterPro" id="IPR005490">
    <property type="entry name" value="LD_TPept_cat_dom"/>
</dbReference>